<proteinExistence type="predicted"/>
<evidence type="ECO:0000313" key="2">
    <source>
        <dbReference type="Proteomes" id="UP001500368"/>
    </source>
</evidence>
<evidence type="ECO:0000313" key="1">
    <source>
        <dbReference type="EMBL" id="GAA4924688.1"/>
    </source>
</evidence>
<accession>A0ABP9G0E3</accession>
<dbReference type="RefSeq" id="WP_345478095.1">
    <property type="nucleotide sequence ID" value="NZ_BAABLW010000007.1"/>
</dbReference>
<gene>
    <name evidence="1" type="ORF">GCM10025790_22440</name>
</gene>
<dbReference type="Proteomes" id="UP001500368">
    <property type="component" value="Unassembled WGS sequence"/>
</dbReference>
<comment type="caution">
    <text evidence="1">The sequence shown here is derived from an EMBL/GenBank/DDBJ whole genome shotgun (WGS) entry which is preliminary data.</text>
</comment>
<dbReference type="EMBL" id="BAABLW010000007">
    <property type="protein sequence ID" value="GAA4924688.1"/>
    <property type="molecule type" value="Genomic_DNA"/>
</dbReference>
<organism evidence="1 2">
    <name type="scientific">Nesterenkonia rhizosphaerae</name>
    <dbReference type="NCBI Taxonomy" id="1348272"/>
    <lineage>
        <taxon>Bacteria</taxon>
        <taxon>Bacillati</taxon>
        <taxon>Actinomycetota</taxon>
        <taxon>Actinomycetes</taxon>
        <taxon>Micrococcales</taxon>
        <taxon>Micrococcaceae</taxon>
        <taxon>Nesterenkonia</taxon>
    </lineage>
</organism>
<protein>
    <recommendedName>
        <fullName evidence="3">TrwC relaxase domain-containing protein</fullName>
    </recommendedName>
</protein>
<evidence type="ECO:0008006" key="3">
    <source>
        <dbReference type="Google" id="ProtNLM"/>
    </source>
</evidence>
<reference evidence="2" key="1">
    <citation type="journal article" date="2019" name="Int. J. Syst. Evol. Microbiol.">
        <title>The Global Catalogue of Microorganisms (GCM) 10K type strain sequencing project: providing services to taxonomists for standard genome sequencing and annotation.</title>
        <authorList>
            <consortium name="The Broad Institute Genomics Platform"/>
            <consortium name="The Broad Institute Genome Sequencing Center for Infectious Disease"/>
            <person name="Wu L."/>
            <person name="Ma J."/>
        </authorList>
    </citation>
    <scope>NUCLEOTIDE SEQUENCE [LARGE SCALE GENOMIC DNA]</scope>
    <source>
        <strain evidence="2">JCM 19129</strain>
    </source>
</reference>
<sequence>MSQYAKDTQVPAERSRGEIEKTLERYGADGFAYASTREKAMIEFQAGGRRVRFVLDLPQLADFTRTPTGRSRTKAAAETEQAKAVRQRWRALALLVKAKLEAVESGIVSFETEFMPHTLLPSGRTVAEEIQPQIEQAYTSGAVAPLQIESGF</sequence>
<keyword evidence="2" id="KW-1185">Reference proteome</keyword>
<name>A0ABP9G0E3_9MICC</name>